<reference evidence="8" key="1">
    <citation type="submission" date="2015-01" db="EMBL/GenBank/DDBJ databases">
        <authorList>
            <person name="Durling Mikael"/>
        </authorList>
    </citation>
    <scope>NUCLEOTIDE SEQUENCE</scope>
</reference>
<evidence type="ECO:0000259" key="7">
    <source>
        <dbReference type="PROSITE" id="PS50850"/>
    </source>
</evidence>
<evidence type="ECO:0000313" key="8">
    <source>
        <dbReference type="EMBL" id="CEO52282.1"/>
    </source>
</evidence>
<dbReference type="AlphaFoldDB" id="A0A0B7K9W3"/>
<feature type="transmembrane region" description="Helical" evidence="6">
    <location>
        <begin position="140"/>
        <end position="161"/>
    </location>
</feature>
<dbReference type="SUPFAM" id="SSF103473">
    <property type="entry name" value="MFS general substrate transporter"/>
    <property type="match status" value="1"/>
</dbReference>
<gene>
    <name evidence="8" type="ORF">BN869_000008340_1</name>
</gene>
<dbReference type="GO" id="GO:0022857">
    <property type="term" value="F:transmembrane transporter activity"/>
    <property type="evidence" value="ECO:0007669"/>
    <property type="project" value="InterPro"/>
</dbReference>
<protein>
    <recommendedName>
        <fullName evidence="7">Major facilitator superfamily (MFS) profile domain-containing protein</fullName>
    </recommendedName>
</protein>
<feature type="domain" description="Major facilitator superfamily (MFS) profile" evidence="7">
    <location>
        <begin position="43"/>
        <end position="456"/>
    </location>
</feature>
<dbReference type="PANTHER" id="PTHR43791">
    <property type="entry name" value="PERMEASE-RELATED"/>
    <property type="match status" value="1"/>
</dbReference>
<organism evidence="8">
    <name type="scientific">Bionectria ochroleuca</name>
    <name type="common">Gliocladium roseum</name>
    <dbReference type="NCBI Taxonomy" id="29856"/>
    <lineage>
        <taxon>Eukaryota</taxon>
        <taxon>Fungi</taxon>
        <taxon>Dikarya</taxon>
        <taxon>Ascomycota</taxon>
        <taxon>Pezizomycotina</taxon>
        <taxon>Sordariomycetes</taxon>
        <taxon>Hypocreomycetidae</taxon>
        <taxon>Hypocreales</taxon>
        <taxon>Bionectriaceae</taxon>
        <taxon>Clonostachys</taxon>
    </lineage>
</organism>
<dbReference type="PANTHER" id="PTHR43791:SF74">
    <property type="entry name" value="TRANSPORTER, PUTATIVE (AFU_ORTHOLOGUE AFUA_1G17530)-RELATED"/>
    <property type="match status" value="1"/>
</dbReference>
<feature type="transmembrane region" description="Helical" evidence="6">
    <location>
        <begin position="272"/>
        <end position="296"/>
    </location>
</feature>
<name>A0A0B7K9W3_BIOOC</name>
<dbReference type="InterPro" id="IPR036259">
    <property type="entry name" value="MFS_trans_sf"/>
</dbReference>
<accession>A0A0B7K9W3</accession>
<keyword evidence="5 6" id="KW-0472">Membrane</keyword>
<feature type="transmembrane region" description="Helical" evidence="6">
    <location>
        <begin position="173"/>
        <end position="192"/>
    </location>
</feature>
<feature type="transmembrane region" description="Helical" evidence="6">
    <location>
        <begin position="81"/>
        <end position="103"/>
    </location>
</feature>
<dbReference type="Gene3D" id="1.20.1250.20">
    <property type="entry name" value="MFS general substrate transporter like domains"/>
    <property type="match status" value="2"/>
</dbReference>
<dbReference type="PROSITE" id="PS50850">
    <property type="entry name" value="MFS"/>
    <property type="match status" value="1"/>
</dbReference>
<evidence type="ECO:0000256" key="3">
    <source>
        <dbReference type="ARBA" id="ARBA00022692"/>
    </source>
</evidence>
<keyword evidence="3 6" id="KW-0812">Transmembrane</keyword>
<keyword evidence="2" id="KW-0813">Transport</keyword>
<feature type="transmembrane region" description="Helical" evidence="6">
    <location>
        <begin position="430"/>
        <end position="451"/>
    </location>
</feature>
<feature type="transmembrane region" description="Helical" evidence="6">
    <location>
        <begin position="308"/>
        <end position="328"/>
    </location>
</feature>
<evidence type="ECO:0000256" key="4">
    <source>
        <dbReference type="ARBA" id="ARBA00022989"/>
    </source>
</evidence>
<feature type="transmembrane region" description="Helical" evidence="6">
    <location>
        <begin position="398"/>
        <end position="418"/>
    </location>
</feature>
<comment type="subcellular location">
    <subcellularLocation>
        <location evidence="1">Membrane</location>
        <topology evidence="1">Multi-pass membrane protein</topology>
    </subcellularLocation>
</comment>
<evidence type="ECO:0000256" key="6">
    <source>
        <dbReference type="SAM" id="Phobius"/>
    </source>
</evidence>
<dbReference type="InterPro" id="IPR020846">
    <property type="entry name" value="MFS_dom"/>
</dbReference>
<feature type="transmembrane region" description="Helical" evidence="6">
    <location>
        <begin position="110"/>
        <end position="134"/>
    </location>
</feature>
<dbReference type="GO" id="GO:0016020">
    <property type="term" value="C:membrane"/>
    <property type="evidence" value="ECO:0007669"/>
    <property type="project" value="UniProtKB-SubCell"/>
</dbReference>
<feature type="transmembrane region" description="Helical" evidence="6">
    <location>
        <begin position="204"/>
        <end position="224"/>
    </location>
</feature>
<keyword evidence="4 6" id="KW-1133">Transmembrane helix</keyword>
<dbReference type="InterPro" id="IPR011701">
    <property type="entry name" value="MFS"/>
</dbReference>
<feature type="transmembrane region" description="Helical" evidence="6">
    <location>
        <begin position="337"/>
        <end position="355"/>
    </location>
</feature>
<feature type="transmembrane region" description="Helical" evidence="6">
    <location>
        <begin position="367"/>
        <end position="386"/>
    </location>
</feature>
<dbReference type="Pfam" id="PF07690">
    <property type="entry name" value="MFS_1"/>
    <property type="match status" value="1"/>
</dbReference>
<proteinExistence type="predicted"/>
<evidence type="ECO:0000256" key="5">
    <source>
        <dbReference type="ARBA" id="ARBA00023136"/>
    </source>
</evidence>
<dbReference type="EMBL" id="CDPU01000027">
    <property type="protein sequence ID" value="CEO52282.1"/>
    <property type="molecule type" value="Genomic_DNA"/>
</dbReference>
<evidence type="ECO:0000256" key="2">
    <source>
        <dbReference type="ARBA" id="ARBA00022448"/>
    </source>
</evidence>
<evidence type="ECO:0000256" key="1">
    <source>
        <dbReference type="ARBA" id="ARBA00004141"/>
    </source>
</evidence>
<sequence length="486" mass="53995">MTSEKNTIEGEAITIDDIAARSEIVEIDPAEEKKLVRKIDWKLMPVLCFTYALQYYDKAILSQAAVFGLREDLQLNDGLRYSWVSLIFYFGYLIGTYPLSFLAQKYPPRIICAIICLLWAVVIICTPAAGSYGGLLANRFLLGVTEAGVSPIFMLVVGMWYTHPEQVLRSSFWYSFSGGSLVISPLINYGLGHISGAGLHPWQYMYLIAGATTFLWGIALWWLFPETPQHAPGFDEHERRLLLERIKANNAGSENHDFKVHHVREALSDYQFWGLILLSITTCTGGGVVNTFSSIVFNGMGFNNFQSLLLNLPNGGMAFLCILGSGYIGRMVPNSRLYIVAASSFPVILGCALLWKLPDSIRAGRIVGFYLINCFSSGWVQCIGLGTSNVAGHTKKSVYAAGTFVGYSVGNIIGPLVFDAKYAPRYKESFIGIMVCFSVSFIISLCLRAFLARENTKRQSKYGDPERSHGLEDLTDGENMSFRYNL</sequence>